<sequence>MLKSAANRLRNLYKLPPVLVFLVTLTFGVTVLFLVSEYENRFLIGSGDLRSNAFYLSSSSFSYLFVGFKNLVMVVGHSIYTTRNCGNVDEEDFWFLELYLKHKGQAASFVGHIKEGTKIAARDDGALLLISWGKTRKDAGPRSKAHSYWAVVDSKHWSGKKEGVRWRTPMEEHVRDSFENLLFSVCRFKELTGIYPDNITVVSYFTEERFGSSTDLLLGFLTQGSYTQGHSRVVETTRSISNITVNFFKTLDLHFSKLSYIVEEVQTVHDKKLSDLENKYEVQTAVDDLRESFTSRTSKLQQEVSSMQNFTHTVKGEWNIYIEKTETHYIEDTASVESGKRALEEALQHWNGMEANHVVRAQLSSATRSSLDDLDVANRNLLCSIEEQEIVKPVACGMEEKPAVSVSTLAEAEKSSLKRKRYLEEGSHQTNPHAVAKMKELEQKYCRIARTNSQQLEDECLKHTFTVCGQKLLLDIVFELSKTAELVLLFCLYWQLSTLPKGARQCLDKRSQEFDALTSKFEAQSARVKELKADLLLERERERRRRDADATAVVEK</sequence>
<accession>A0A7J7LN19</accession>
<keyword evidence="3" id="KW-1185">Reference proteome</keyword>
<feature type="transmembrane region" description="Helical" evidence="1">
    <location>
        <begin position="12"/>
        <end position="34"/>
    </location>
</feature>
<dbReference type="PANTHER" id="PTHR28110:SF1">
    <property type="entry name" value="TRANSMEMBRANE PROTEIN"/>
    <property type="match status" value="1"/>
</dbReference>
<dbReference type="Proteomes" id="UP000541444">
    <property type="component" value="Unassembled WGS sequence"/>
</dbReference>
<keyword evidence="1" id="KW-0472">Membrane</keyword>
<evidence type="ECO:0000256" key="1">
    <source>
        <dbReference type="SAM" id="Phobius"/>
    </source>
</evidence>
<keyword evidence="1" id="KW-1133">Transmembrane helix</keyword>
<dbReference type="AlphaFoldDB" id="A0A7J7LN19"/>
<dbReference type="GO" id="GO:0005737">
    <property type="term" value="C:cytoplasm"/>
    <property type="evidence" value="ECO:0007669"/>
    <property type="project" value="TreeGrafter"/>
</dbReference>
<protein>
    <submittedName>
        <fullName evidence="2">Uncharacterized protein</fullName>
    </submittedName>
</protein>
<organism evidence="2 3">
    <name type="scientific">Kingdonia uniflora</name>
    <dbReference type="NCBI Taxonomy" id="39325"/>
    <lineage>
        <taxon>Eukaryota</taxon>
        <taxon>Viridiplantae</taxon>
        <taxon>Streptophyta</taxon>
        <taxon>Embryophyta</taxon>
        <taxon>Tracheophyta</taxon>
        <taxon>Spermatophyta</taxon>
        <taxon>Magnoliopsida</taxon>
        <taxon>Ranunculales</taxon>
        <taxon>Circaeasteraceae</taxon>
        <taxon>Kingdonia</taxon>
    </lineage>
</organism>
<dbReference type="InterPro" id="IPR055323">
    <property type="entry name" value="C57A10.07/YOR238W"/>
</dbReference>
<proteinExistence type="predicted"/>
<evidence type="ECO:0000313" key="2">
    <source>
        <dbReference type="EMBL" id="KAF6143920.1"/>
    </source>
</evidence>
<dbReference type="OrthoDB" id="1682956at2759"/>
<comment type="caution">
    <text evidence="2">The sequence shown here is derived from an EMBL/GenBank/DDBJ whole genome shotgun (WGS) entry which is preliminary data.</text>
</comment>
<reference evidence="2 3" key="1">
    <citation type="journal article" date="2020" name="IScience">
        <title>Genome Sequencing of the Endangered Kingdonia uniflora (Circaeasteraceae, Ranunculales) Reveals Potential Mechanisms of Evolutionary Specialization.</title>
        <authorList>
            <person name="Sun Y."/>
            <person name="Deng T."/>
            <person name="Zhang A."/>
            <person name="Moore M.J."/>
            <person name="Landis J.B."/>
            <person name="Lin N."/>
            <person name="Zhang H."/>
            <person name="Zhang X."/>
            <person name="Huang J."/>
            <person name="Zhang X."/>
            <person name="Sun H."/>
            <person name="Wang H."/>
        </authorList>
    </citation>
    <scope>NUCLEOTIDE SEQUENCE [LARGE SCALE GENOMIC DNA]</scope>
    <source>
        <strain evidence="2">TB1705</strain>
        <tissue evidence="2">Leaf</tissue>
    </source>
</reference>
<evidence type="ECO:0000313" key="3">
    <source>
        <dbReference type="Proteomes" id="UP000541444"/>
    </source>
</evidence>
<dbReference type="EMBL" id="JACGCM010002161">
    <property type="protein sequence ID" value="KAF6143920.1"/>
    <property type="molecule type" value="Genomic_DNA"/>
</dbReference>
<keyword evidence="1" id="KW-0812">Transmembrane</keyword>
<dbReference type="PANTHER" id="PTHR28110">
    <property type="entry name" value="TRANSMEMBRANE PROTEIN"/>
    <property type="match status" value="1"/>
</dbReference>
<name>A0A7J7LN19_9MAGN</name>
<gene>
    <name evidence="2" type="ORF">GIB67_001714</name>
</gene>